<keyword evidence="10" id="KW-1185">Reference proteome</keyword>
<dbReference type="PANTHER" id="PTHR33285">
    <property type="entry name" value="PHYTOSULFOKINES 3"/>
    <property type="match status" value="1"/>
</dbReference>
<evidence type="ECO:0000256" key="1">
    <source>
        <dbReference type="ARBA" id="ARBA00004613"/>
    </source>
</evidence>
<feature type="signal peptide" evidence="9">
    <location>
        <begin position="1"/>
        <end position="24"/>
    </location>
</feature>
<evidence type="ECO:0000256" key="4">
    <source>
        <dbReference type="ARBA" id="ARBA00022525"/>
    </source>
</evidence>
<dbReference type="Pfam" id="PF06404">
    <property type="entry name" value="PSK"/>
    <property type="match status" value="1"/>
</dbReference>
<dbReference type="GO" id="GO:0008083">
    <property type="term" value="F:growth factor activity"/>
    <property type="evidence" value="ECO:0007669"/>
    <property type="project" value="UniProtKB-UniRule"/>
</dbReference>
<dbReference type="GO" id="GO:0005576">
    <property type="term" value="C:extracellular region"/>
    <property type="evidence" value="ECO:0007669"/>
    <property type="project" value="UniProtKB-SubCell"/>
</dbReference>
<evidence type="ECO:0000256" key="8">
    <source>
        <dbReference type="ARBA" id="ARBA00023030"/>
    </source>
</evidence>
<proteinExistence type="inferred from homology"/>
<dbReference type="PANTHER" id="PTHR33285:SF33">
    <property type="entry name" value="PHYTOSULFOKINE"/>
    <property type="match status" value="1"/>
</dbReference>
<comment type="PTM">
    <text evidence="9">PSK-alpha is produced by endopeptidase digestion. PSK-beta is produced from PSK-alpha by exopeptidase digestion.</text>
</comment>
<evidence type="ECO:0000256" key="2">
    <source>
        <dbReference type="ARBA" id="ARBA00010781"/>
    </source>
</evidence>
<comment type="subcellular location">
    <subcellularLocation>
        <location evidence="1 9">Secreted</location>
    </subcellularLocation>
</comment>
<reference evidence="10" key="1">
    <citation type="journal article" date="2025" name="Foods">
        <title>Unveiling the Microbial Signatures of Arabica Coffee Cherries: Insights into Ripeness Specific Diversity, Functional Traits, and Implications for Quality and Safety.</title>
        <authorList>
            <consortium name="RefSeq"/>
            <person name="Tenea G.N."/>
            <person name="Cifuentes V."/>
            <person name="Reyes P."/>
            <person name="Cevallos-Vallejos M."/>
        </authorList>
    </citation>
    <scope>NUCLEOTIDE SEQUENCE [LARGE SCALE GENOMIC DNA]</scope>
</reference>
<keyword evidence="3 9" id="KW-0217">Developmental protein</keyword>
<organism evidence="10 11">
    <name type="scientific">Coffea arabica</name>
    <name type="common">Arabian coffee</name>
    <dbReference type="NCBI Taxonomy" id="13443"/>
    <lineage>
        <taxon>Eukaryota</taxon>
        <taxon>Viridiplantae</taxon>
        <taxon>Streptophyta</taxon>
        <taxon>Embryophyta</taxon>
        <taxon>Tracheophyta</taxon>
        <taxon>Spermatophyta</taxon>
        <taxon>Magnoliopsida</taxon>
        <taxon>eudicotyledons</taxon>
        <taxon>Gunneridae</taxon>
        <taxon>Pentapetalae</taxon>
        <taxon>asterids</taxon>
        <taxon>lamiids</taxon>
        <taxon>Gentianales</taxon>
        <taxon>Rubiaceae</taxon>
        <taxon>Ixoroideae</taxon>
        <taxon>Gardenieae complex</taxon>
        <taxon>Bertiereae - Coffeeae clade</taxon>
        <taxon>Coffeeae</taxon>
        <taxon>Coffea</taxon>
    </lineage>
</organism>
<protein>
    <recommendedName>
        <fullName evidence="9">Phytosulfokine</fullName>
    </recommendedName>
    <component>
        <recommendedName>
            <fullName evidence="9">Phytosulfokine-alpha</fullName>
            <shortName evidence="9">PSK-alpha</shortName>
            <shortName evidence="9">Phytosulfokine-a</shortName>
        </recommendedName>
    </component>
    <component>
        <recommendedName>
            <fullName evidence="9">Phytosulfokine-beta</fullName>
            <shortName evidence="9">PSK-beta</shortName>
            <shortName evidence="9">Phytosulfokine-b</shortName>
        </recommendedName>
    </component>
</protein>
<comment type="PTM">
    <text evidence="9">Sulfation is important for activity and for the binding to a putative membrane receptor.</text>
</comment>
<keyword evidence="6 9" id="KW-0732">Signal</keyword>
<name>A0A6P6T4D3_COFAR</name>
<dbReference type="OrthoDB" id="1914102at2759"/>
<dbReference type="GeneID" id="113697536"/>
<dbReference type="GO" id="GO:0030154">
    <property type="term" value="P:cell differentiation"/>
    <property type="evidence" value="ECO:0007669"/>
    <property type="project" value="UniProtKB-UniRule"/>
</dbReference>
<evidence type="ECO:0000256" key="9">
    <source>
        <dbReference type="RuleBase" id="RU368031"/>
    </source>
</evidence>
<keyword evidence="7 9" id="KW-0221">Differentiation</keyword>
<keyword evidence="5 9" id="KW-0765">Sulfation</keyword>
<comment type="function">
    <text evidence="9">Promotes plant cell differentiation, organogenesis and somatic embryogenesis as well as cell proliferation.</text>
</comment>
<evidence type="ECO:0000313" key="10">
    <source>
        <dbReference type="Proteomes" id="UP001652660"/>
    </source>
</evidence>
<gene>
    <name evidence="11" type="primary">LOC113697536</name>
</gene>
<dbReference type="Proteomes" id="UP001652660">
    <property type="component" value="Chromosome 6e"/>
</dbReference>
<evidence type="ECO:0000313" key="11">
    <source>
        <dbReference type="RefSeq" id="XP_027073000.1"/>
    </source>
</evidence>
<evidence type="ECO:0000256" key="5">
    <source>
        <dbReference type="ARBA" id="ARBA00022641"/>
    </source>
</evidence>
<dbReference type="GO" id="GO:0008283">
    <property type="term" value="P:cell population proliferation"/>
    <property type="evidence" value="ECO:0007669"/>
    <property type="project" value="UniProtKB-UniRule"/>
</dbReference>
<feature type="chain" id="PRO_5031602239" description="Phytosulfokine" evidence="9">
    <location>
        <begin position="25"/>
        <end position="86"/>
    </location>
</feature>
<dbReference type="RefSeq" id="XP_027073000.1">
    <property type="nucleotide sequence ID" value="XM_027217199.2"/>
</dbReference>
<reference evidence="11" key="2">
    <citation type="submission" date="2025-08" db="UniProtKB">
        <authorList>
            <consortium name="RefSeq"/>
        </authorList>
    </citation>
    <scope>IDENTIFICATION</scope>
    <source>
        <tissue evidence="11">Leaves</tissue>
    </source>
</reference>
<accession>A0A6P6T4D3</accession>
<evidence type="ECO:0000256" key="7">
    <source>
        <dbReference type="ARBA" id="ARBA00022782"/>
    </source>
</evidence>
<evidence type="ECO:0000256" key="6">
    <source>
        <dbReference type="ARBA" id="ARBA00022729"/>
    </source>
</evidence>
<keyword evidence="8 9" id="KW-0339">Growth factor</keyword>
<sequence length="86" mass="9730">MRRGYYTYITSLLFFLLISRSISARLLPTNQASSSLSTTKADEDMASLMGLEECNGKDEACVQRRMIAEAHLDYIYTQHHKPKGSP</sequence>
<dbReference type="AlphaFoldDB" id="A0A6P6T4D3"/>
<keyword evidence="4 9" id="KW-0964">Secreted</keyword>
<dbReference type="InterPro" id="IPR009438">
    <property type="entry name" value="Phytosulfokine"/>
</dbReference>
<comment type="similarity">
    <text evidence="2 9">Belongs to the phytosulfokine family.</text>
</comment>
<evidence type="ECO:0000256" key="3">
    <source>
        <dbReference type="ARBA" id="ARBA00022473"/>
    </source>
</evidence>